<evidence type="ECO:0000313" key="4">
    <source>
        <dbReference type="Proteomes" id="UP000465241"/>
    </source>
</evidence>
<dbReference type="InterPro" id="IPR015286">
    <property type="entry name" value="Porin_fam_mycobact-type"/>
</dbReference>
<organism evidence="3 4">
    <name type="scientific">Mycolicibacterium murale</name>
    <dbReference type="NCBI Taxonomy" id="182220"/>
    <lineage>
        <taxon>Bacteria</taxon>
        <taxon>Bacillati</taxon>
        <taxon>Actinomycetota</taxon>
        <taxon>Actinomycetes</taxon>
        <taxon>Mycobacteriales</taxon>
        <taxon>Mycobacteriaceae</taxon>
        <taxon>Mycolicibacterium</taxon>
    </lineage>
</organism>
<dbReference type="EMBL" id="BLKT01000003">
    <property type="protein sequence ID" value="GFG59872.1"/>
    <property type="molecule type" value="Genomic_DNA"/>
</dbReference>
<dbReference type="AlphaFoldDB" id="A0A7I9WQ65"/>
<evidence type="ECO:0008006" key="5">
    <source>
        <dbReference type="Google" id="ProtNLM"/>
    </source>
</evidence>
<dbReference type="InterPro" id="IPR036435">
    <property type="entry name" value="Leukocidin/porin_MspA_sf"/>
</dbReference>
<protein>
    <recommendedName>
        <fullName evidence="5">MspA family protein</fullName>
    </recommendedName>
</protein>
<dbReference type="Pfam" id="PF09203">
    <property type="entry name" value="MspA"/>
    <property type="match status" value="1"/>
</dbReference>
<gene>
    <name evidence="3" type="ORF">MMUR_40080</name>
</gene>
<evidence type="ECO:0000256" key="2">
    <source>
        <dbReference type="SAM" id="SignalP"/>
    </source>
</evidence>
<reference evidence="3 4" key="1">
    <citation type="journal article" date="2019" name="Emerg. Microbes Infect.">
        <title>Comprehensive subspecies identification of 175 nontuberculous mycobacteria species based on 7547 genomic profiles.</title>
        <authorList>
            <person name="Matsumoto Y."/>
            <person name="Kinjo T."/>
            <person name="Motooka D."/>
            <person name="Nabeya D."/>
            <person name="Jung N."/>
            <person name="Uechi K."/>
            <person name="Horii T."/>
            <person name="Iida T."/>
            <person name="Fujita J."/>
            <person name="Nakamura S."/>
        </authorList>
    </citation>
    <scope>NUCLEOTIDE SEQUENCE [LARGE SCALE GENOMIC DNA]</scope>
    <source>
        <strain evidence="3 4">JCM 13392</strain>
    </source>
</reference>
<sequence>MGWGPRSMKVSAAAASVVMLFSGVGGTAVSSAEPVDMAPKTYAKTTRDGWLLNIQLDREVVNSVPNLANAADSREGFVTLSGTATATGGPGQITDSLFILGYQLGCQRDVSTGLQYGGTAGIAPEASVGLPLRDGANLGIAGGGAGFVQTVVQPGVIVDLPLSNMALSEGGQAMIDIDNIHVKADACGGDVTIRSYGYLRVSTSAAHTQFAVYGDPIKI</sequence>
<keyword evidence="1 2" id="KW-0732">Signal</keyword>
<feature type="signal peptide" evidence="2">
    <location>
        <begin position="1"/>
        <end position="27"/>
    </location>
</feature>
<dbReference type="Gene3D" id="2.60.40.1650">
    <property type="entry name" value="Porin MspA (Ig-like beta-sandwich domain)"/>
    <property type="match status" value="1"/>
</dbReference>
<keyword evidence="4" id="KW-1185">Reference proteome</keyword>
<name>A0A7I9WQ65_9MYCO</name>
<evidence type="ECO:0000313" key="3">
    <source>
        <dbReference type="EMBL" id="GFG59872.1"/>
    </source>
</evidence>
<proteinExistence type="predicted"/>
<feature type="chain" id="PRO_5039509760" description="MspA family protein" evidence="2">
    <location>
        <begin position="28"/>
        <end position="219"/>
    </location>
</feature>
<comment type="caution">
    <text evidence="3">The sequence shown here is derived from an EMBL/GenBank/DDBJ whole genome shotgun (WGS) entry which is preliminary data.</text>
</comment>
<dbReference type="Proteomes" id="UP000465241">
    <property type="component" value="Unassembled WGS sequence"/>
</dbReference>
<accession>A0A7I9WQ65</accession>
<evidence type="ECO:0000256" key="1">
    <source>
        <dbReference type="ARBA" id="ARBA00022729"/>
    </source>
</evidence>
<dbReference type="SUPFAM" id="SSF56959">
    <property type="entry name" value="Leukocidin-like"/>
    <property type="match status" value="1"/>
</dbReference>